<reference evidence="2 3" key="1">
    <citation type="submission" date="2019-02" db="EMBL/GenBank/DDBJ databases">
        <title>Deep-cultivation of Planctomycetes and their phenomic and genomic characterization uncovers novel biology.</title>
        <authorList>
            <person name="Wiegand S."/>
            <person name="Jogler M."/>
            <person name="Boedeker C."/>
            <person name="Pinto D."/>
            <person name="Vollmers J."/>
            <person name="Rivas-Marin E."/>
            <person name="Kohn T."/>
            <person name="Peeters S.H."/>
            <person name="Heuer A."/>
            <person name="Rast P."/>
            <person name="Oberbeckmann S."/>
            <person name="Bunk B."/>
            <person name="Jeske O."/>
            <person name="Meyerdierks A."/>
            <person name="Storesund J.E."/>
            <person name="Kallscheuer N."/>
            <person name="Luecker S."/>
            <person name="Lage O.M."/>
            <person name="Pohl T."/>
            <person name="Merkel B.J."/>
            <person name="Hornburger P."/>
            <person name="Mueller R.-W."/>
            <person name="Bruemmer F."/>
            <person name="Labrenz M."/>
            <person name="Spormann A.M."/>
            <person name="Op den Camp H."/>
            <person name="Overmann J."/>
            <person name="Amann R."/>
            <person name="Jetten M.S.M."/>
            <person name="Mascher T."/>
            <person name="Medema M.H."/>
            <person name="Devos D.P."/>
            <person name="Kaster A.-K."/>
            <person name="Ovreas L."/>
            <person name="Rohde M."/>
            <person name="Galperin M.Y."/>
            <person name="Jogler C."/>
        </authorList>
    </citation>
    <scope>NUCLEOTIDE SEQUENCE [LARGE SCALE GENOMIC DNA]</scope>
    <source>
        <strain evidence="2 3">ETA_A1</strain>
    </source>
</reference>
<feature type="signal peptide" evidence="1">
    <location>
        <begin position="1"/>
        <end position="20"/>
    </location>
</feature>
<evidence type="ECO:0000256" key="1">
    <source>
        <dbReference type="SAM" id="SignalP"/>
    </source>
</evidence>
<feature type="chain" id="PRO_5021813276" description="Transporter" evidence="1">
    <location>
        <begin position="21"/>
        <end position="367"/>
    </location>
</feature>
<organism evidence="2 3">
    <name type="scientific">Urbifossiella limnaea</name>
    <dbReference type="NCBI Taxonomy" id="2528023"/>
    <lineage>
        <taxon>Bacteria</taxon>
        <taxon>Pseudomonadati</taxon>
        <taxon>Planctomycetota</taxon>
        <taxon>Planctomycetia</taxon>
        <taxon>Gemmatales</taxon>
        <taxon>Gemmataceae</taxon>
        <taxon>Urbifossiella</taxon>
    </lineage>
</organism>
<dbReference type="InterPro" id="IPR011446">
    <property type="entry name" value="BBP7"/>
</dbReference>
<accession>A0A517XVF5</accession>
<keyword evidence="1" id="KW-0732">Signal</keyword>
<name>A0A517XVF5_9BACT</name>
<dbReference type="AlphaFoldDB" id="A0A517XVF5"/>
<evidence type="ECO:0000313" key="3">
    <source>
        <dbReference type="Proteomes" id="UP000319576"/>
    </source>
</evidence>
<dbReference type="Pfam" id="PF07585">
    <property type="entry name" value="BBP7"/>
    <property type="match status" value="1"/>
</dbReference>
<keyword evidence="3" id="KW-1185">Reference proteome</keyword>
<dbReference type="KEGG" id="uli:ETAA1_34580"/>
<dbReference type="OrthoDB" id="282967at2"/>
<dbReference type="Proteomes" id="UP000319576">
    <property type="component" value="Chromosome"/>
</dbReference>
<sequence length="367" mass="38908" precursor="true">MRTRWLAAWAALLGGGPAFAQPPAELPLIPVPIPEAPPAPFAPGGPVPPYDHGHLYLPEPGPEFERRQPMLDELWRVSAAAQLGWLSTRGLPGTLRLTPPDVFGRTVAGLNIPTDGRGTDSFQGGLSLDVGRRLGERSGVDASLFLLPEGVRRLQGYAPGALVYSPDWTRDAPVLVALPPGLGTTFPATLSTTFVGADVNYRYTLLRAETARVDVLAGYRFAYLTDELYLGDRPDDSGRAYQINRLQAETTFHGGQVGVAVGLDYGAWYTDGVAKIAYGTVTTDTSASGAFGFASPRPRLGGGSSGAVLPTVGWKVGVRFGGSGSVFASYSFQYLDRVARLGDAFCGCGGTSDLWVNALGLGMELRF</sequence>
<proteinExistence type="predicted"/>
<evidence type="ECO:0000313" key="2">
    <source>
        <dbReference type="EMBL" id="QDU21491.1"/>
    </source>
</evidence>
<protein>
    <recommendedName>
        <fullName evidence="4">Transporter</fullName>
    </recommendedName>
</protein>
<dbReference type="RefSeq" id="WP_145240484.1">
    <property type="nucleotide sequence ID" value="NZ_CP036273.1"/>
</dbReference>
<evidence type="ECO:0008006" key="4">
    <source>
        <dbReference type="Google" id="ProtNLM"/>
    </source>
</evidence>
<dbReference type="EMBL" id="CP036273">
    <property type="protein sequence ID" value="QDU21491.1"/>
    <property type="molecule type" value="Genomic_DNA"/>
</dbReference>
<gene>
    <name evidence="2" type="ORF">ETAA1_34580</name>
</gene>